<dbReference type="Gene3D" id="3.20.20.370">
    <property type="entry name" value="Glycoside hydrolase/deacetylase"/>
    <property type="match status" value="1"/>
</dbReference>
<dbReference type="SUPFAM" id="SSF88713">
    <property type="entry name" value="Glycoside hydrolase/deacetylase"/>
    <property type="match status" value="1"/>
</dbReference>
<evidence type="ECO:0000313" key="5">
    <source>
        <dbReference type="EMBL" id="WTW67929.1"/>
    </source>
</evidence>
<dbReference type="InterPro" id="IPR002509">
    <property type="entry name" value="NODB_dom"/>
</dbReference>
<evidence type="ECO:0000259" key="4">
    <source>
        <dbReference type="Pfam" id="PF01522"/>
    </source>
</evidence>
<dbReference type="GO" id="GO:0016810">
    <property type="term" value="F:hydrolase activity, acting on carbon-nitrogen (but not peptide) bonds"/>
    <property type="evidence" value="ECO:0007669"/>
    <property type="project" value="InterPro"/>
</dbReference>
<name>A0AAU2VKA8_9ACTN</name>
<dbReference type="Pfam" id="PF01522">
    <property type="entry name" value="Polysacc_deac_1"/>
    <property type="match status" value="1"/>
</dbReference>
<accession>A0AAU2VKA8</accession>
<dbReference type="AlphaFoldDB" id="A0AAU2VKA8"/>
<protein>
    <submittedName>
        <fullName evidence="5">Polysaccharide deacetylase family protein</fullName>
    </submittedName>
</protein>
<dbReference type="PANTHER" id="PTHR34216:SF3">
    <property type="entry name" value="POLY-BETA-1,6-N-ACETYL-D-GLUCOSAMINE N-DEACETYLASE"/>
    <property type="match status" value="1"/>
</dbReference>
<organism evidence="5">
    <name type="scientific">Streptomyces sp. NBC_00008</name>
    <dbReference type="NCBI Taxonomy" id="2903610"/>
    <lineage>
        <taxon>Bacteria</taxon>
        <taxon>Bacillati</taxon>
        <taxon>Actinomycetota</taxon>
        <taxon>Actinomycetes</taxon>
        <taxon>Kitasatosporales</taxon>
        <taxon>Streptomycetaceae</taxon>
        <taxon>Streptomyces</taxon>
    </lineage>
</organism>
<evidence type="ECO:0000256" key="2">
    <source>
        <dbReference type="ARBA" id="ARBA00022729"/>
    </source>
</evidence>
<reference evidence="5" key="1">
    <citation type="submission" date="2022-10" db="EMBL/GenBank/DDBJ databases">
        <title>The complete genomes of actinobacterial strains from the NBC collection.</title>
        <authorList>
            <person name="Joergensen T.S."/>
            <person name="Alvarez Arevalo M."/>
            <person name="Sterndorff E.B."/>
            <person name="Faurdal D."/>
            <person name="Vuksanovic O."/>
            <person name="Mourched A.-S."/>
            <person name="Charusanti P."/>
            <person name="Shaw S."/>
            <person name="Blin K."/>
            <person name="Weber T."/>
        </authorList>
    </citation>
    <scope>NUCLEOTIDE SEQUENCE</scope>
    <source>
        <strain evidence="5">NBC_00008</strain>
    </source>
</reference>
<feature type="region of interest" description="Disordered" evidence="3">
    <location>
        <begin position="95"/>
        <end position="121"/>
    </location>
</feature>
<proteinExistence type="predicted"/>
<comment type="subcellular location">
    <subcellularLocation>
        <location evidence="1">Secreted</location>
    </subcellularLocation>
</comment>
<dbReference type="InterPro" id="IPR011330">
    <property type="entry name" value="Glyco_hydro/deAcase_b/a-brl"/>
</dbReference>
<evidence type="ECO:0000256" key="3">
    <source>
        <dbReference type="SAM" id="MobiDB-lite"/>
    </source>
</evidence>
<dbReference type="GO" id="GO:0005975">
    <property type="term" value="P:carbohydrate metabolic process"/>
    <property type="evidence" value="ECO:0007669"/>
    <property type="project" value="InterPro"/>
</dbReference>
<dbReference type="InterPro" id="IPR051398">
    <property type="entry name" value="Polysacch_Deacetylase"/>
</dbReference>
<gene>
    <name evidence="5" type="ORF">OG398_06430</name>
</gene>
<dbReference type="PANTHER" id="PTHR34216">
    <property type="match status" value="1"/>
</dbReference>
<sequence>MSQDLSPISPDRALEASDALVARRRGVPMLVSLRAAAAPGADDGRPAAGGAASPADDELASAFTAYHTCLGPSPDGEPAVIRTLQALAYATLGPDRAAARPSRGSERAPSPARPLSTARAVNASETRADLRAGQFLRVVNYHNTPLSWKDDLVAELRGYAREFESVTVADLEHFSGTGVWHKDRPGLLPVFYEGYRDNYEVAAAACEEAGITGWFFVCTAFVDTPVEEQYDYALAHRIKLVPENPRAERIAMSWAEVADLHRRGHVVTPHTASHALARTVRTTADIEREVIEPKRRMDRATGGSALCTAWLEGTDWTGESAADQALLDAGYRYVFGNTMVRRLPG</sequence>
<evidence type="ECO:0000256" key="1">
    <source>
        <dbReference type="ARBA" id="ARBA00004613"/>
    </source>
</evidence>
<feature type="domain" description="NodB homology" evidence="4">
    <location>
        <begin position="191"/>
        <end position="332"/>
    </location>
</feature>
<dbReference type="EMBL" id="CP108313">
    <property type="protein sequence ID" value="WTW67929.1"/>
    <property type="molecule type" value="Genomic_DNA"/>
</dbReference>
<dbReference type="GO" id="GO:0005576">
    <property type="term" value="C:extracellular region"/>
    <property type="evidence" value="ECO:0007669"/>
    <property type="project" value="UniProtKB-SubCell"/>
</dbReference>
<keyword evidence="2" id="KW-0732">Signal</keyword>